<feature type="region of interest" description="Disordered" evidence="1">
    <location>
        <begin position="234"/>
        <end position="302"/>
    </location>
</feature>
<feature type="compositionally biased region" description="Polar residues" evidence="1">
    <location>
        <begin position="250"/>
        <end position="263"/>
    </location>
</feature>
<feature type="compositionally biased region" description="Polar residues" evidence="1">
    <location>
        <begin position="16"/>
        <end position="27"/>
    </location>
</feature>
<feature type="region of interest" description="Disordered" evidence="1">
    <location>
        <begin position="325"/>
        <end position="398"/>
    </location>
</feature>
<name>A0AAD5YI97_9APHY</name>
<evidence type="ECO:0000313" key="2">
    <source>
        <dbReference type="EMBL" id="KAJ3486508.1"/>
    </source>
</evidence>
<organism evidence="2 3">
    <name type="scientific">Meripilus lineatus</name>
    <dbReference type="NCBI Taxonomy" id="2056292"/>
    <lineage>
        <taxon>Eukaryota</taxon>
        <taxon>Fungi</taxon>
        <taxon>Dikarya</taxon>
        <taxon>Basidiomycota</taxon>
        <taxon>Agaricomycotina</taxon>
        <taxon>Agaricomycetes</taxon>
        <taxon>Polyporales</taxon>
        <taxon>Meripilaceae</taxon>
        <taxon>Meripilus</taxon>
    </lineage>
</organism>
<feature type="compositionally biased region" description="Low complexity" evidence="1">
    <location>
        <begin position="293"/>
        <end position="302"/>
    </location>
</feature>
<sequence length="638" mass="69199">MKREPGTGSPGILSRAGSSIPRTSRLSRSGDRLIKRICANTDTLEKALALYDSLKDTDLYSRDGVPIVCAYIASEILGNGDVTREPAEAAAALGEVEFMERLQEVRKVLGSSMATVSYKSLILTSKLSNRDGLDTLMQAVENVLVIPENLTCSRDTVILAVFHWTCNYLQAMSTRPKDEVLIENFDIDGITFEALLDALTSTVKNMPLLQTWKGMSSLFFPVSMLTFLSSCSETQSEPTELPPTPSSQPRVSISATQELSTSPVPQPPSRGQKRKHASVDQPFEVPPPPNSQSPPTTTQLPTLPSFQSRVMSLIVPPLANGNAQTVLRIPRSSSSTRSTSSTLAPSEPHVYAPTGALQLSISGPRGRRSGHIPRLNIPQAQGANDAPMQSSAEQNPHSPKRIRLPLAESAAGPPPVNQTPGLGRSSLAPLLQVGVAYPRLLSIDTSPEIKDRVVAHHSRGNSPSGELHRHPKVSPSTNMVNLSAIASGSHRPAPFVSRQASRVHSRVNSPAVEARSESDQDLEAVDQVQLQLARLVHKATWDVVNYVDNIGCSDVTLKLKILDLKTRMVELVKAGGSGVQNDVTKMLHESIRRRQEDIVRYGIENTCGEINLKLKILDLNTRLSVMLGRTLAIVEAEE</sequence>
<protein>
    <submittedName>
        <fullName evidence="2">Uncharacterized protein</fullName>
    </submittedName>
</protein>
<gene>
    <name evidence="2" type="ORF">NLI96_g4203</name>
</gene>
<comment type="caution">
    <text evidence="2">The sequence shown here is derived from an EMBL/GenBank/DDBJ whole genome shotgun (WGS) entry which is preliminary data.</text>
</comment>
<dbReference type="Proteomes" id="UP001212997">
    <property type="component" value="Unassembled WGS sequence"/>
</dbReference>
<dbReference type="AlphaFoldDB" id="A0AAD5YI97"/>
<reference evidence="2" key="1">
    <citation type="submission" date="2022-07" db="EMBL/GenBank/DDBJ databases">
        <title>Genome Sequence of Physisporinus lineatus.</title>
        <authorList>
            <person name="Buettner E."/>
        </authorList>
    </citation>
    <scope>NUCLEOTIDE SEQUENCE</scope>
    <source>
        <strain evidence="2">VT162</strain>
    </source>
</reference>
<dbReference type="EMBL" id="JANAWD010000119">
    <property type="protein sequence ID" value="KAJ3486508.1"/>
    <property type="molecule type" value="Genomic_DNA"/>
</dbReference>
<feature type="region of interest" description="Disordered" evidence="1">
    <location>
        <begin position="457"/>
        <end position="476"/>
    </location>
</feature>
<evidence type="ECO:0000256" key="1">
    <source>
        <dbReference type="SAM" id="MobiDB-lite"/>
    </source>
</evidence>
<keyword evidence="3" id="KW-1185">Reference proteome</keyword>
<feature type="compositionally biased region" description="Polar residues" evidence="1">
    <location>
        <begin position="378"/>
        <end position="397"/>
    </location>
</feature>
<evidence type="ECO:0000313" key="3">
    <source>
        <dbReference type="Proteomes" id="UP001212997"/>
    </source>
</evidence>
<feature type="region of interest" description="Disordered" evidence="1">
    <location>
        <begin position="490"/>
        <end position="520"/>
    </location>
</feature>
<feature type="region of interest" description="Disordered" evidence="1">
    <location>
        <begin position="1"/>
        <end position="27"/>
    </location>
</feature>
<feature type="compositionally biased region" description="Polar residues" evidence="1">
    <location>
        <begin position="498"/>
        <end position="508"/>
    </location>
</feature>
<proteinExistence type="predicted"/>
<feature type="compositionally biased region" description="Low complexity" evidence="1">
    <location>
        <begin position="331"/>
        <end position="342"/>
    </location>
</feature>
<accession>A0AAD5YI97</accession>